<evidence type="ECO:0000256" key="5">
    <source>
        <dbReference type="ARBA" id="ARBA00022842"/>
    </source>
</evidence>
<dbReference type="OrthoDB" id="9765517at2"/>
<dbReference type="SUPFAM" id="SSF56059">
    <property type="entry name" value="Glutathione synthetase ATP-binding domain-like"/>
    <property type="match status" value="1"/>
</dbReference>
<gene>
    <name evidence="7" type="ORF">BJI69_07645</name>
</gene>
<evidence type="ECO:0000256" key="1">
    <source>
        <dbReference type="ARBA" id="ARBA00022598"/>
    </source>
</evidence>
<keyword evidence="3" id="KW-0547">Nucleotide-binding</keyword>
<evidence type="ECO:0000259" key="6">
    <source>
        <dbReference type="Pfam" id="PF03738"/>
    </source>
</evidence>
<dbReference type="Pfam" id="PF03738">
    <property type="entry name" value="GSP_synth"/>
    <property type="match status" value="1"/>
</dbReference>
<dbReference type="GO" id="GO:0046872">
    <property type="term" value="F:metal ion binding"/>
    <property type="evidence" value="ECO:0007669"/>
    <property type="project" value="UniProtKB-KW"/>
</dbReference>
<accession>A0A0G9H439</accession>
<keyword evidence="4" id="KW-0067">ATP-binding</keyword>
<reference evidence="8" key="1">
    <citation type="submission" date="2016-09" db="EMBL/GenBank/DDBJ databases">
        <authorList>
            <person name="Lysoe E."/>
        </authorList>
    </citation>
    <scope>NUCLEOTIDE SEQUENCE [LARGE SCALE GENOMIC DNA]</scope>
    <source>
        <strain evidence="8">LJ96T</strain>
    </source>
</reference>
<dbReference type="SUPFAM" id="SSF52440">
    <property type="entry name" value="PreATP-grasp domain"/>
    <property type="match status" value="1"/>
</dbReference>
<dbReference type="GO" id="GO:0016874">
    <property type="term" value="F:ligase activity"/>
    <property type="evidence" value="ECO:0007669"/>
    <property type="project" value="UniProtKB-KW"/>
</dbReference>
<dbReference type="Proteomes" id="UP000182987">
    <property type="component" value="Chromosome"/>
</dbReference>
<dbReference type="AlphaFoldDB" id="A0A0G9H439"/>
<evidence type="ECO:0000256" key="2">
    <source>
        <dbReference type="ARBA" id="ARBA00022723"/>
    </source>
</evidence>
<keyword evidence="2" id="KW-0479">Metal-binding</keyword>
<dbReference type="GO" id="GO:0005524">
    <property type="term" value="F:ATP binding"/>
    <property type="evidence" value="ECO:0007669"/>
    <property type="project" value="UniProtKB-KW"/>
</dbReference>
<proteinExistence type="predicted"/>
<evidence type="ECO:0000256" key="4">
    <source>
        <dbReference type="ARBA" id="ARBA00022840"/>
    </source>
</evidence>
<dbReference type="PATRIC" id="fig|1440763.5.peg.3772"/>
<protein>
    <submittedName>
        <fullName evidence="7">Glutathionylspermidine synthase</fullName>
    </submittedName>
</protein>
<name>A0A0G9H439_9GAMM</name>
<sequence length="366" mass="41595">MRREAIAPREDWKARVEALGFGFHTIDGQAYWREDACYVFDEAAVDTLEAATAELHGLCLEAVDRIVRTGRYADLGLDERAAQLIERSWFDRDPALYGRMDLSFDGHSPPKLLEYNADTPTSLFEASVVQWYWLEDVAPEADQFNSIHEKLIERWRAVGGGPRVHFAACYDNPEDATTCDYLLDTCMQAGHATEALDIESIGWSGKAFIDLADRPIDRLFKLYPWEWLMSEAFSQHIPASGTRWIEPPWKMLLSNKAILPLLWEYFPNHPNLLPASRRREDVEGAVVEKPYWGREGEGIVVLDAHQRGSGSPFQIYQALAPLPVFDGRHALVGSWMIGDEPAGIGIREDDDRITRNTSCFVPHLFR</sequence>
<dbReference type="InterPro" id="IPR005494">
    <property type="entry name" value="GSPS_pre-ATP-grasp-like_dom"/>
</dbReference>
<dbReference type="EMBL" id="CP017480">
    <property type="protein sequence ID" value="APG03795.1"/>
    <property type="molecule type" value="Genomic_DNA"/>
</dbReference>
<dbReference type="KEGG" id="lrz:BJI69_07645"/>
<feature type="domain" description="Glutathionylspermidine synthase pre-ATP-grasp-like" evidence="6">
    <location>
        <begin position="12"/>
        <end position="364"/>
    </location>
</feature>
<dbReference type="RefSeq" id="WP_046969181.1">
    <property type="nucleotide sequence ID" value="NZ_CP017480.1"/>
</dbReference>
<keyword evidence="5" id="KW-0460">Magnesium</keyword>
<organism evidence="7 8">
    <name type="scientific">Luteibacter rhizovicinus DSM 16549</name>
    <dbReference type="NCBI Taxonomy" id="1440763"/>
    <lineage>
        <taxon>Bacteria</taxon>
        <taxon>Pseudomonadati</taxon>
        <taxon>Pseudomonadota</taxon>
        <taxon>Gammaproteobacteria</taxon>
        <taxon>Lysobacterales</taxon>
        <taxon>Rhodanobacteraceae</taxon>
        <taxon>Luteibacter</taxon>
    </lineage>
</organism>
<dbReference type="InterPro" id="IPR016185">
    <property type="entry name" value="PreATP-grasp_dom_sf"/>
</dbReference>
<evidence type="ECO:0000313" key="8">
    <source>
        <dbReference type="Proteomes" id="UP000182987"/>
    </source>
</evidence>
<dbReference type="STRING" id="1440763.BJI69_07645"/>
<evidence type="ECO:0000313" key="7">
    <source>
        <dbReference type="EMBL" id="APG03795.1"/>
    </source>
</evidence>
<dbReference type="Gene3D" id="3.30.1490.330">
    <property type="match status" value="1"/>
</dbReference>
<keyword evidence="8" id="KW-1185">Reference proteome</keyword>
<keyword evidence="1" id="KW-0436">Ligase</keyword>
<evidence type="ECO:0000256" key="3">
    <source>
        <dbReference type="ARBA" id="ARBA00022741"/>
    </source>
</evidence>